<keyword evidence="3" id="KW-1185">Reference proteome</keyword>
<dbReference type="PANTHER" id="PTHR36503:SF1">
    <property type="entry name" value="BLR2520 PROTEIN"/>
    <property type="match status" value="1"/>
</dbReference>
<evidence type="ECO:0000313" key="3">
    <source>
        <dbReference type="Proteomes" id="UP000287908"/>
    </source>
</evidence>
<dbReference type="PANTHER" id="PTHR36503">
    <property type="entry name" value="BLR2520 PROTEIN"/>
    <property type="match status" value="1"/>
</dbReference>
<dbReference type="Gene3D" id="3.10.180.10">
    <property type="entry name" value="2,3-Dihydroxybiphenyl 1,2-Dioxygenase, domain 1"/>
    <property type="match status" value="1"/>
</dbReference>
<evidence type="ECO:0000259" key="1">
    <source>
        <dbReference type="PROSITE" id="PS51819"/>
    </source>
</evidence>
<sequence length="135" mass="14544">MQPSISVITLAVDDLAKAVAFYQEGLGLPTKGIVGNAERDTQVAFFKLNNNLKLALWPRQSLQRQTGCSVTGHGVLLSHNVATRADVELILNTVSAAGGVINKPAHEQPWGCFGGYFTDPEGYTWEVTFNPKTVG</sequence>
<dbReference type="InterPro" id="IPR004360">
    <property type="entry name" value="Glyas_Fos-R_dOase_dom"/>
</dbReference>
<dbReference type="Pfam" id="PF00903">
    <property type="entry name" value="Glyoxalase"/>
    <property type="match status" value="1"/>
</dbReference>
<protein>
    <submittedName>
        <fullName evidence="2">Glyoxalase</fullName>
    </submittedName>
</protein>
<accession>A0A432ZL00</accession>
<evidence type="ECO:0000313" key="2">
    <source>
        <dbReference type="EMBL" id="RUO77902.1"/>
    </source>
</evidence>
<dbReference type="AlphaFoldDB" id="A0A432ZL00"/>
<proteinExistence type="predicted"/>
<gene>
    <name evidence="2" type="ORF">CWI81_05320</name>
</gene>
<reference evidence="2 3" key="1">
    <citation type="journal article" date="2011" name="Front. Microbiol.">
        <title>Genomic signatures of strain selection and enhancement in Bacillus atrophaeus var. globigii, a historical biowarfare simulant.</title>
        <authorList>
            <person name="Gibbons H.S."/>
            <person name="Broomall S.M."/>
            <person name="McNew L.A."/>
            <person name="Daligault H."/>
            <person name="Chapman C."/>
            <person name="Bruce D."/>
            <person name="Karavis M."/>
            <person name="Krepps M."/>
            <person name="McGregor P.A."/>
            <person name="Hong C."/>
            <person name="Park K.H."/>
            <person name="Akmal A."/>
            <person name="Feldman A."/>
            <person name="Lin J.S."/>
            <person name="Chang W.E."/>
            <person name="Higgs B.W."/>
            <person name="Demirev P."/>
            <person name="Lindquist J."/>
            <person name="Liem A."/>
            <person name="Fochler E."/>
            <person name="Read T.D."/>
            <person name="Tapia R."/>
            <person name="Johnson S."/>
            <person name="Bishop-Lilly K.A."/>
            <person name="Detter C."/>
            <person name="Han C."/>
            <person name="Sozhamannan S."/>
            <person name="Rosenzweig C.N."/>
            <person name="Skowronski E.W."/>
        </authorList>
    </citation>
    <scope>NUCLEOTIDE SEQUENCE [LARGE SCALE GENOMIC DNA]</scope>
    <source>
        <strain evidence="2 3">CL-SP19</strain>
    </source>
</reference>
<dbReference type="RefSeq" id="WP_126784236.1">
    <property type="nucleotide sequence ID" value="NZ_PIQF01000001.1"/>
</dbReference>
<dbReference type="InterPro" id="IPR037523">
    <property type="entry name" value="VOC_core"/>
</dbReference>
<feature type="domain" description="VOC" evidence="1">
    <location>
        <begin position="4"/>
        <end position="130"/>
    </location>
</feature>
<dbReference type="OrthoDB" id="4265398at2"/>
<dbReference type="Proteomes" id="UP000287908">
    <property type="component" value="Unassembled WGS sequence"/>
</dbReference>
<dbReference type="EMBL" id="PIQF01000001">
    <property type="protein sequence ID" value="RUO77902.1"/>
    <property type="molecule type" value="Genomic_DNA"/>
</dbReference>
<dbReference type="SUPFAM" id="SSF54593">
    <property type="entry name" value="Glyoxalase/Bleomycin resistance protein/Dihydroxybiphenyl dioxygenase"/>
    <property type="match status" value="1"/>
</dbReference>
<comment type="caution">
    <text evidence="2">The sequence shown here is derived from an EMBL/GenBank/DDBJ whole genome shotgun (WGS) entry which is preliminary data.</text>
</comment>
<dbReference type="InterPro" id="IPR029068">
    <property type="entry name" value="Glyas_Bleomycin-R_OHBP_Dase"/>
</dbReference>
<dbReference type="PROSITE" id="PS51819">
    <property type="entry name" value="VOC"/>
    <property type="match status" value="1"/>
</dbReference>
<organism evidence="2 3">
    <name type="scientific">Idiomarina seosinensis</name>
    <dbReference type="NCBI Taxonomy" id="281739"/>
    <lineage>
        <taxon>Bacteria</taxon>
        <taxon>Pseudomonadati</taxon>
        <taxon>Pseudomonadota</taxon>
        <taxon>Gammaproteobacteria</taxon>
        <taxon>Alteromonadales</taxon>
        <taxon>Idiomarinaceae</taxon>
        <taxon>Idiomarina</taxon>
    </lineage>
</organism>
<name>A0A432ZL00_9GAMM</name>